<reference evidence="2" key="1">
    <citation type="journal article" date="2019" name="Int. J. Syst. Evol. Microbiol.">
        <title>The Global Catalogue of Microorganisms (GCM) 10K type strain sequencing project: providing services to taxonomists for standard genome sequencing and annotation.</title>
        <authorList>
            <consortium name="The Broad Institute Genomics Platform"/>
            <consortium name="The Broad Institute Genome Sequencing Center for Infectious Disease"/>
            <person name="Wu L."/>
            <person name="Ma J."/>
        </authorList>
    </citation>
    <scope>NUCLEOTIDE SEQUENCE [LARGE SCALE GENOMIC DNA]</scope>
    <source>
        <strain evidence="2">CCUG 62974</strain>
    </source>
</reference>
<name>A0ABW3DUA3_9ACTN</name>
<evidence type="ECO:0008006" key="3">
    <source>
        <dbReference type="Google" id="ProtNLM"/>
    </source>
</evidence>
<gene>
    <name evidence="1" type="ORF">ACFQ08_22965</name>
</gene>
<dbReference type="EMBL" id="JBHTHX010000925">
    <property type="protein sequence ID" value="MFD0887415.1"/>
    <property type="molecule type" value="Genomic_DNA"/>
</dbReference>
<sequence length="129" mass="13882">MNVRVVPVIALALTLGLAGCASEGKSAAERTVERFYAAVRDHDGQRACVLLAPEAAEGLRTGGESCSNTVLGLDLPGGQVRETVVWGDEAQVRLTHDTVFLHRFPLGWMIRAAGCRPRGYLPYSCEVKT</sequence>
<keyword evidence="2" id="KW-1185">Reference proteome</keyword>
<dbReference type="Proteomes" id="UP001597024">
    <property type="component" value="Unassembled WGS sequence"/>
</dbReference>
<dbReference type="PROSITE" id="PS51257">
    <property type="entry name" value="PROKAR_LIPOPROTEIN"/>
    <property type="match status" value="1"/>
</dbReference>
<organism evidence="1 2">
    <name type="scientific">Streptosporangium algeriense</name>
    <dbReference type="NCBI Taxonomy" id="1682748"/>
    <lineage>
        <taxon>Bacteria</taxon>
        <taxon>Bacillati</taxon>
        <taxon>Actinomycetota</taxon>
        <taxon>Actinomycetes</taxon>
        <taxon>Streptosporangiales</taxon>
        <taxon>Streptosporangiaceae</taxon>
        <taxon>Streptosporangium</taxon>
    </lineage>
</organism>
<evidence type="ECO:0000313" key="1">
    <source>
        <dbReference type="EMBL" id="MFD0887415.1"/>
    </source>
</evidence>
<proteinExistence type="predicted"/>
<protein>
    <recommendedName>
        <fullName evidence="3">Lipoprotein</fullName>
    </recommendedName>
</protein>
<evidence type="ECO:0000313" key="2">
    <source>
        <dbReference type="Proteomes" id="UP001597024"/>
    </source>
</evidence>
<accession>A0ABW3DUA3</accession>
<comment type="caution">
    <text evidence="1">The sequence shown here is derived from an EMBL/GenBank/DDBJ whole genome shotgun (WGS) entry which is preliminary data.</text>
</comment>